<proteinExistence type="predicted"/>
<evidence type="ECO:0000313" key="3">
    <source>
        <dbReference type="Proteomes" id="UP000585474"/>
    </source>
</evidence>
<feature type="region of interest" description="Disordered" evidence="1">
    <location>
        <begin position="45"/>
        <end position="99"/>
    </location>
</feature>
<dbReference type="Proteomes" id="UP000585474">
    <property type="component" value="Unassembled WGS sequence"/>
</dbReference>
<organism evidence="2 3">
    <name type="scientific">Actinidia rufa</name>
    <dbReference type="NCBI Taxonomy" id="165716"/>
    <lineage>
        <taxon>Eukaryota</taxon>
        <taxon>Viridiplantae</taxon>
        <taxon>Streptophyta</taxon>
        <taxon>Embryophyta</taxon>
        <taxon>Tracheophyta</taxon>
        <taxon>Spermatophyta</taxon>
        <taxon>Magnoliopsida</taxon>
        <taxon>eudicotyledons</taxon>
        <taxon>Gunneridae</taxon>
        <taxon>Pentapetalae</taxon>
        <taxon>asterids</taxon>
        <taxon>Ericales</taxon>
        <taxon>Actinidiaceae</taxon>
        <taxon>Actinidia</taxon>
    </lineage>
</organism>
<name>A0A7J0G0B5_9ERIC</name>
<dbReference type="AlphaFoldDB" id="A0A7J0G0B5"/>
<feature type="compositionally biased region" description="Basic and acidic residues" evidence="1">
    <location>
        <begin position="88"/>
        <end position="99"/>
    </location>
</feature>
<sequence>MLVVQFDFFRQKRRGKNGIEEENRNTKNSIRSLSFLHIPYFSGSKQRITKSRTSPGLRWRDSLPDSAPPARRSREGERRHSAPPAMTERAKSRRAEKGA</sequence>
<evidence type="ECO:0000256" key="1">
    <source>
        <dbReference type="SAM" id="MobiDB-lite"/>
    </source>
</evidence>
<feature type="compositionally biased region" description="Polar residues" evidence="1">
    <location>
        <begin position="45"/>
        <end position="54"/>
    </location>
</feature>
<evidence type="ECO:0000313" key="2">
    <source>
        <dbReference type="EMBL" id="GFZ04353.1"/>
    </source>
</evidence>
<gene>
    <name evidence="2" type="ORF">Acr_16g0009770</name>
</gene>
<protein>
    <submittedName>
        <fullName evidence="2">Uncharacterized protein</fullName>
    </submittedName>
</protein>
<reference evidence="2 3" key="1">
    <citation type="submission" date="2019-07" db="EMBL/GenBank/DDBJ databases">
        <title>De Novo Assembly of kiwifruit Actinidia rufa.</title>
        <authorList>
            <person name="Sugita-Konishi S."/>
            <person name="Sato K."/>
            <person name="Mori E."/>
            <person name="Abe Y."/>
            <person name="Kisaki G."/>
            <person name="Hamano K."/>
            <person name="Suezawa K."/>
            <person name="Otani M."/>
            <person name="Fukuda T."/>
            <person name="Manabe T."/>
            <person name="Gomi K."/>
            <person name="Tabuchi M."/>
            <person name="Akimitsu K."/>
            <person name="Kataoka I."/>
        </authorList>
    </citation>
    <scope>NUCLEOTIDE SEQUENCE [LARGE SCALE GENOMIC DNA]</scope>
    <source>
        <strain evidence="3">cv. Fuchu</strain>
    </source>
</reference>
<dbReference type="EMBL" id="BJWL01000016">
    <property type="protein sequence ID" value="GFZ04353.1"/>
    <property type="molecule type" value="Genomic_DNA"/>
</dbReference>
<keyword evidence="3" id="KW-1185">Reference proteome</keyword>
<comment type="caution">
    <text evidence="2">The sequence shown here is derived from an EMBL/GenBank/DDBJ whole genome shotgun (WGS) entry which is preliminary data.</text>
</comment>
<accession>A0A7J0G0B5</accession>